<gene>
    <name evidence="5" type="ORF">K6Y31_11730</name>
</gene>
<feature type="domain" description="CzcB-like C-terminal circularly permuted SH3-like" evidence="4">
    <location>
        <begin position="299"/>
        <end position="350"/>
    </location>
</feature>
<evidence type="ECO:0000313" key="6">
    <source>
        <dbReference type="Proteomes" id="UP001201273"/>
    </source>
</evidence>
<dbReference type="PANTHER" id="PTHR30469">
    <property type="entry name" value="MULTIDRUG RESISTANCE PROTEIN MDTA"/>
    <property type="match status" value="1"/>
</dbReference>
<evidence type="ECO:0000259" key="4">
    <source>
        <dbReference type="Pfam" id="PF25975"/>
    </source>
</evidence>
<evidence type="ECO:0000256" key="2">
    <source>
        <dbReference type="SAM" id="Coils"/>
    </source>
</evidence>
<dbReference type="Proteomes" id="UP001201273">
    <property type="component" value="Unassembled WGS sequence"/>
</dbReference>
<dbReference type="EMBL" id="JAIMJA010000011">
    <property type="protein sequence ID" value="MCE2595488.1"/>
    <property type="molecule type" value="Genomic_DNA"/>
</dbReference>
<dbReference type="NCBIfam" id="TIGR01730">
    <property type="entry name" value="RND_mfp"/>
    <property type="match status" value="1"/>
</dbReference>
<dbReference type="Pfam" id="PF25975">
    <property type="entry name" value="CzcB_C"/>
    <property type="match status" value="1"/>
</dbReference>
<dbReference type="Pfam" id="PF25917">
    <property type="entry name" value="BSH_RND"/>
    <property type="match status" value="1"/>
</dbReference>
<dbReference type="InterPro" id="IPR058649">
    <property type="entry name" value="CzcB_C"/>
</dbReference>
<dbReference type="Gene3D" id="1.10.287.470">
    <property type="entry name" value="Helix hairpin bin"/>
    <property type="match status" value="1"/>
</dbReference>
<dbReference type="Gene3D" id="2.40.30.170">
    <property type="match status" value="1"/>
</dbReference>
<organism evidence="5 6">
    <name type="scientific">Motilimonas cestriensis</name>
    <dbReference type="NCBI Taxonomy" id="2742685"/>
    <lineage>
        <taxon>Bacteria</taxon>
        <taxon>Pseudomonadati</taxon>
        <taxon>Pseudomonadota</taxon>
        <taxon>Gammaproteobacteria</taxon>
        <taxon>Alteromonadales</taxon>
        <taxon>Alteromonadales genera incertae sedis</taxon>
        <taxon>Motilimonas</taxon>
    </lineage>
</organism>
<keyword evidence="2" id="KW-0175">Coiled coil</keyword>
<dbReference type="RefSeq" id="WP_233052966.1">
    <property type="nucleotide sequence ID" value="NZ_JAIMJA010000011.1"/>
</dbReference>
<feature type="coiled-coil region" evidence="2">
    <location>
        <begin position="112"/>
        <end position="170"/>
    </location>
</feature>
<accession>A0ABS8WCQ1</accession>
<comment type="caution">
    <text evidence="5">The sequence shown here is derived from an EMBL/GenBank/DDBJ whole genome shotgun (WGS) entry which is preliminary data.</text>
</comment>
<evidence type="ECO:0000259" key="3">
    <source>
        <dbReference type="Pfam" id="PF25917"/>
    </source>
</evidence>
<feature type="domain" description="Multidrug resistance protein MdtA-like barrel-sandwich hybrid" evidence="3">
    <location>
        <begin position="65"/>
        <end position="199"/>
    </location>
</feature>
<comment type="similarity">
    <text evidence="1">Belongs to the membrane fusion protein (MFP) (TC 8.A.1) family.</text>
</comment>
<protein>
    <submittedName>
        <fullName evidence="5">Efflux RND transporter periplasmic adaptor subunit</fullName>
    </submittedName>
</protein>
<reference evidence="5 6" key="1">
    <citation type="journal article" date="2022" name="Environ. Microbiol. Rep.">
        <title>Eco-phylogenetic analyses reveal divergent evolution of vitamin B12 metabolism in the marine bacterial family 'Psychromonadaceae'.</title>
        <authorList>
            <person name="Jin X."/>
            <person name="Yang Y."/>
            <person name="Cao H."/>
            <person name="Gao B."/>
            <person name="Zhao Z."/>
        </authorList>
    </citation>
    <scope>NUCLEOTIDE SEQUENCE [LARGE SCALE GENOMIC DNA]</scope>
    <source>
        <strain evidence="5 6">MKS20</strain>
    </source>
</reference>
<dbReference type="Gene3D" id="2.40.50.100">
    <property type="match status" value="1"/>
</dbReference>
<dbReference type="PANTHER" id="PTHR30469:SF18">
    <property type="entry name" value="RESISTANCE-NODULATION-CELL DIVISION (RND) EFFLUX MEMBRANE FUSION PROTEIN-RELATED"/>
    <property type="match status" value="1"/>
</dbReference>
<name>A0ABS8WCQ1_9GAMM</name>
<evidence type="ECO:0000256" key="1">
    <source>
        <dbReference type="ARBA" id="ARBA00009477"/>
    </source>
</evidence>
<sequence length="368" mass="40024">MKNIQAFKPQQTQQFITGLLTTLILSLITLLSQASQADEFEKILVQASLHTETLTLNATIEAVNQGTVSAQTSGRITKLNYDVSDFVSGGSTLLEITDTNQAADILAAQADVAASEANNTDANLNLQRLKALYPQGAISKGQLDQAKANAQAALSRLQAAKAHLSQAQQAHSYTQVNAPFTGVVTERHVEIGETVMMGTPLYSGFSLDKLRALASIPQSYLGYITPDTQYDILLNNAQVISSRDAVLFSYADSASHGFKLRINFNNLFNSTLDKPAAQLRPGMWVKIRFAIGETEQIWLPRSAVTKHYQLNAVYLNTAQGWQLTQVRLGQTQGDQVQIISGLRNQDEVALNAQAVMSAQLKQNLASSQ</sequence>
<dbReference type="InterPro" id="IPR058625">
    <property type="entry name" value="MdtA-like_BSH"/>
</dbReference>
<evidence type="ECO:0000313" key="5">
    <source>
        <dbReference type="EMBL" id="MCE2595488.1"/>
    </source>
</evidence>
<dbReference type="Gene3D" id="2.40.420.20">
    <property type="match status" value="1"/>
</dbReference>
<dbReference type="InterPro" id="IPR006143">
    <property type="entry name" value="RND_pump_MFP"/>
</dbReference>
<proteinExistence type="inferred from homology"/>
<dbReference type="SUPFAM" id="SSF111369">
    <property type="entry name" value="HlyD-like secretion proteins"/>
    <property type="match status" value="1"/>
</dbReference>
<keyword evidence="6" id="KW-1185">Reference proteome</keyword>